<protein>
    <recommendedName>
        <fullName evidence="6">Arp2/3 complex 34 kDa subunit</fullName>
    </recommendedName>
</protein>
<dbReference type="AlphaFoldDB" id="A0A9P8RPG9"/>
<dbReference type="InterPro" id="IPR034666">
    <property type="entry name" value="ARPC2/4"/>
</dbReference>
<organism evidence="7 8">
    <name type="scientific">Trichoglossum hirsutum</name>
    <dbReference type="NCBI Taxonomy" id="265104"/>
    <lineage>
        <taxon>Eukaryota</taxon>
        <taxon>Fungi</taxon>
        <taxon>Dikarya</taxon>
        <taxon>Ascomycota</taxon>
        <taxon>Pezizomycotina</taxon>
        <taxon>Geoglossomycetes</taxon>
        <taxon>Geoglossales</taxon>
        <taxon>Geoglossaceae</taxon>
        <taxon>Trichoglossum</taxon>
    </lineage>
</organism>
<evidence type="ECO:0000313" key="7">
    <source>
        <dbReference type="EMBL" id="KAH0558773.1"/>
    </source>
</evidence>
<evidence type="ECO:0000256" key="4">
    <source>
        <dbReference type="ARBA" id="ARBA00023203"/>
    </source>
</evidence>
<dbReference type="PANTHER" id="PTHR12058:SF0">
    <property type="entry name" value="ACTIN-RELATED PROTEIN 2_3 COMPLEX SUBUNIT 2"/>
    <property type="match status" value="1"/>
</dbReference>
<dbReference type="GO" id="GO:0005200">
    <property type="term" value="F:structural constituent of cytoskeleton"/>
    <property type="evidence" value="ECO:0007669"/>
    <property type="project" value="TreeGrafter"/>
</dbReference>
<sequence>MLLLDYQNVLIQTLLTERFSGAPPVSIDQVVSDFDGVTFHLSTPESKSRILISISVKCFSELVQYGAQQVLEREYGPYIVAPESGYDFSIVVDLDSLPEEKGQ</sequence>
<comment type="subcellular location">
    <subcellularLocation>
        <location evidence="1 6">Cytoplasm</location>
        <location evidence="1 6">Cytoskeleton</location>
    </subcellularLocation>
</comment>
<comment type="function">
    <text evidence="6">Functions as actin-binding component of the Arp2/3 complex which is involved in regulation of actin polymerization and together with an activating nucleation-promoting factor (NPF) mediates the formation of branched actin networks.</text>
</comment>
<dbReference type="Gene3D" id="3.30.1460.20">
    <property type="match status" value="1"/>
</dbReference>
<comment type="similarity">
    <text evidence="2 6">Belongs to the ARPC2 family.</text>
</comment>
<evidence type="ECO:0000313" key="8">
    <source>
        <dbReference type="Proteomes" id="UP000750711"/>
    </source>
</evidence>
<keyword evidence="8" id="KW-1185">Reference proteome</keyword>
<dbReference type="GO" id="GO:0051015">
    <property type="term" value="F:actin filament binding"/>
    <property type="evidence" value="ECO:0007669"/>
    <property type="project" value="TreeGrafter"/>
</dbReference>
<evidence type="ECO:0000256" key="5">
    <source>
        <dbReference type="ARBA" id="ARBA00023212"/>
    </source>
</evidence>
<proteinExistence type="inferred from homology"/>
<reference evidence="7" key="1">
    <citation type="submission" date="2021-03" db="EMBL/GenBank/DDBJ databases">
        <title>Comparative genomics and phylogenomic investigation of the class Geoglossomycetes provide insights into ecological specialization and systematics.</title>
        <authorList>
            <person name="Melie T."/>
            <person name="Pirro S."/>
            <person name="Miller A.N."/>
            <person name="Quandt A."/>
        </authorList>
    </citation>
    <scope>NUCLEOTIDE SEQUENCE</scope>
    <source>
        <strain evidence="7">CAQ_001_2017</strain>
    </source>
</reference>
<dbReference type="Pfam" id="PF04045">
    <property type="entry name" value="P34-Arc"/>
    <property type="match status" value="1"/>
</dbReference>
<evidence type="ECO:0000256" key="1">
    <source>
        <dbReference type="ARBA" id="ARBA00004245"/>
    </source>
</evidence>
<keyword evidence="5 6" id="KW-0206">Cytoskeleton</keyword>
<dbReference type="GO" id="GO:0034314">
    <property type="term" value="P:Arp2/3 complex-mediated actin nucleation"/>
    <property type="evidence" value="ECO:0007669"/>
    <property type="project" value="InterPro"/>
</dbReference>
<comment type="subunit">
    <text evidence="6">Component of the Arp2/3 complex.</text>
</comment>
<evidence type="ECO:0000256" key="2">
    <source>
        <dbReference type="ARBA" id="ARBA00007192"/>
    </source>
</evidence>
<comment type="caution">
    <text evidence="7">The sequence shown here is derived from an EMBL/GenBank/DDBJ whole genome shotgun (WGS) entry which is preliminary data.</text>
</comment>
<evidence type="ECO:0000256" key="3">
    <source>
        <dbReference type="ARBA" id="ARBA00022490"/>
    </source>
</evidence>
<dbReference type="InterPro" id="IPR007188">
    <property type="entry name" value="ARPC2"/>
</dbReference>
<dbReference type="PANTHER" id="PTHR12058">
    <property type="entry name" value="ARP2/3 COMPLEX 34 KDA SUBUNIT"/>
    <property type="match status" value="1"/>
</dbReference>
<dbReference type="EMBL" id="JAGHQM010000742">
    <property type="protein sequence ID" value="KAH0558773.1"/>
    <property type="molecule type" value="Genomic_DNA"/>
</dbReference>
<dbReference type="GO" id="GO:0030041">
    <property type="term" value="P:actin filament polymerization"/>
    <property type="evidence" value="ECO:0007669"/>
    <property type="project" value="InterPro"/>
</dbReference>
<dbReference type="GO" id="GO:0005885">
    <property type="term" value="C:Arp2/3 protein complex"/>
    <property type="evidence" value="ECO:0007669"/>
    <property type="project" value="InterPro"/>
</dbReference>
<keyword evidence="4 6" id="KW-0009">Actin-binding</keyword>
<name>A0A9P8RPG9_9PEZI</name>
<gene>
    <name evidence="7" type="primary">ARC2_2</name>
    <name evidence="7" type="ORF">GP486_004586</name>
</gene>
<accession>A0A9P8RPG9</accession>
<dbReference type="FunFam" id="3.30.1460.20:FF:000005">
    <property type="entry name" value="Arp2/3 complex 34 kDa subunit"/>
    <property type="match status" value="1"/>
</dbReference>
<dbReference type="Proteomes" id="UP000750711">
    <property type="component" value="Unassembled WGS sequence"/>
</dbReference>
<evidence type="ECO:0000256" key="6">
    <source>
        <dbReference type="RuleBase" id="RU364015"/>
    </source>
</evidence>
<dbReference type="SUPFAM" id="SSF69645">
    <property type="entry name" value="Arp2/3 complex subunits"/>
    <property type="match status" value="1"/>
</dbReference>
<keyword evidence="3 6" id="KW-0963">Cytoplasm</keyword>